<sequence length="153" mass="15926">MAEAMHRRRSIRFLVLGLGTGALTLLFGAPDPLSTLSSFLPALTLLMLWLVIRIRAAVSGVGVGREGYGVLAGPAFVLGLGLVILGWRGHENLMWRLGAVMLAASPLARAASCPDGIPHCRSLAWSSGDGALGIGMAVLGVRAWSAENGLIKA</sequence>
<proteinExistence type="predicted"/>
<dbReference type="Proteomes" id="UP000523000">
    <property type="component" value="Unassembled WGS sequence"/>
</dbReference>
<keyword evidence="1" id="KW-0472">Membrane</keyword>
<dbReference type="AlphaFoldDB" id="A0A839QP21"/>
<keyword evidence="1" id="KW-1133">Transmembrane helix</keyword>
<evidence type="ECO:0000256" key="1">
    <source>
        <dbReference type="SAM" id="Phobius"/>
    </source>
</evidence>
<reference evidence="2 3" key="1">
    <citation type="submission" date="2020-08" db="EMBL/GenBank/DDBJ databases">
        <title>Sequencing the genomes of 1000 actinobacteria strains.</title>
        <authorList>
            <person name="Klenk H.-P."/>
        </authorList>
    </citation>
    <scope>NUCLEOTIDE SEQUENCE [LARGE SCALE GENOMIC DNA]</scope>
    <source>
        <strain evidence="2 3">DSM 22826</strain>
    </source>
</reference>
<evidence type="ECO:0000313" key="3">
    <source>
        <dbReference type="Proteomes" id="UP000523000"/>
    </source>
</evidence>
<organism evidence="2 3">
    <name type="scientific">Paeniglutamicibacter cryotolerans</name>
    <dbReference type="NCBI Taxonomy" id="670079"/>
    <lineage>
        <taxon>Bacteria</taxon>
        <taxon>Bacillati</taxon>
        <taxon>Actinomycetota</taxon>
        <taxon>Actinomycetes</taxon>
        <taxon>Micrococcales</taxon>
        <taxon>Micrococcaceae</taxon>
        <taxon>Paeniglutamicibacter</taxon>
    </lineage>
</organism>
<protein>
    <submittedName>
        <fullName evidence="2">Uncharacterized protein</fullName>
    </submittedName>
</protein>
<dbReference type="RefSeq" id="WP_183512088.1">
    <property type="nucleotide sequence ID" value="NZ_BAABGK010000039.1"/>
</dbReference>
<evidence type="ECO:0000313" key="2">
    <source>
        <dbReference type="EMBL" id="MBB2996524.1"/>
    </source>
</evidence>
<gene>
    <name evidence="2" type="ORF">E9229_002771</name>
</gene>
<keyword evidence="1" id="KW-0812">Transmembrane</keyword>
<comment type="caution">
    <text evidence="2">The sequence shown here is derived from an EMBL/GenBank/DDBJ whole genome shotgun (WGS) entry which is preliminary data.</text>
</comment>
<keyword evidence="3" id="KW-1185">Reference proteome</keyword>
<feature type="transmembrane region" description="Helical" evidence="1">
    <location>
        <begin position="68"/>
        <end position="87"/>
    </location>
</feature>
<name>A0A839QP21_9MICC</name>
<dbReference type="EMBL" id="JACHVS010000002">
    <property type="protein sequence ID" value="MBB2996524.1"/>
    <property type="molecule type" value="Genomic_DNA"/>
</dbReference>
<feature type="transmembrane region" description="Helical" evidence="1">
    <location>
        <begin position="38"/>
        <end position="56"/>
    </location>
</feature>
<accession>A0A839QP21</accession>